<dbReference type="SUPFAM" id="SSF53335">
    <property type="entry name" value="S-adenosyl-L-methionine-dependent methyltransferases"/>
    <property type="match status" value="1"/>
</dbReference>
<name>E6TAS8_MYCSR</name>
<dbReference type="Pfam" id="PF13489">
    <property type="entry name" value="Methyltransf_23"/>
    <property type="match status" value="1"/>
</dbReference>
<gene>
    <name evidence="1" type="ordered locus">Mspyr1_41600</name>
</gene>
<sequence length="302" mass="34095">MGVTYQDVIAYTRAKYGGTSFKRTMTLGHQDLYLHKSELKALSSHHFAVTGGAPDCLANYRWGDYADNYLRECLGVTDLTVIDASEYEGADTIHDMNQPIPDTLRDQFDVVIDCGSLEHIFNVPVALKNLAAMVKVGGTIFITTPANNLMGHGFYQFSPELMFRVFSEENGFELRRVALVEAAFPSVELTRNNKVYRVTDPQDVHKRVGLQSKRPTMMMVEALKVNDVEMFATPPFQSDYVSAWTATEPVKSRSPMRQLAKGALDALPRGVRGQLVGLKQKRTFSLKNDRYFRREPQDREIL</sequence>
<dbReference type="Proteomes" id="UP000008916">
    <property type="component" value="Chromosome"/>
</dbReference>
<proteinExistence type="predicted"/>
<reference evidence="1 2" key="1">
    <citation type="journal article" date="2011" name="Stand. Genomic Sci.">
        <title>Complete genome sequence of Mycobacterium sp. strain (Spyr1) and reclassification to Mycobacterium gilvum Spyr1.</title>
        <authorList>
            <person name="Kallimanis A."/>
            <person name="Karabika E."/>
            <person name="Mavromatis K."/>
            <person name="Lapidus A."/>
            <person name="Labutti K.M."/>
            <person name="Liolios K."/>
            <person name="Ivanova N."/>
            <person name="Goodwin L."/>
            <person name="Woyke T."/>
            <person name="Velentzas A.D."/>
            <person name="Perisynakis A."/>
            <person name="Ouzounis C.C."/>
            <person name="Kyrpides N.C."/>
            <person name="Koukkou A.I."/>
            <person name="Drainas C."/>
        </authorList>
    </citation>
    <scope>NUCLEOTIDE SEQUENCE [LARGE SCALE GENOMIC DNA]</scope>
    <source>
        <strain evidence="2">DSM 45189 / LMG 24558 / Spyr1</strain>
    </source>
</reference>
<keyword evidence="1" id="KW-0489">Methyltransferase</keyword>
<dbReference type="KEGG" id="msp:Mspyr1_41600"/>
<evidence type="ECO:0000313" key="2">
    <source>
        <dbReference type="Proteomes" id="UP000008916"/>
    </source>
</evidence>
<dbReference type="Gene3D" id="3.40.50.150">
    <property type="entry name" value="Vaccinia Virus protein VP39"/>
    <property type="match status" value="1"/>
</dbReference>
<dbReference type="RefSeq" id="WP_013472548.1">
    <property type="nucleotide sequence ID" value="NC_014814.1"/>
</dbReference>
<keyword evidence="1" id="KW-0808">Transferase</keyword>
<accession>E6TAS8</accession>
<protein>
    <submittedName>
        <fullName evidence="1">Methyltransferase family protein</fullName>
    </submittedName>
</protein>
<evidence type="ECO:0000313" key="1">
    <source>
        <dbReference type="EMBL" id="ADU00728.1"/>
    </source>
</evidence>
<dbReference type="AlphaFoldDB" id="E6TAS8"/>
<keyword evidence="2" id="KW-1185">Reference proteome</keyword>
<dbReference type="InterPro" id="IPR029063">
    <property type="entry name" value="SAM-dependent_MTases_sf"/>
</dbReference>
<organism evidence="1 2">
    <name type="scientific">Mycolicibacterium gilvum (strain DSM 45189 / LMG 24558 / Spyr1)</name>
    <name type="common">Mycobacterium gilvum</name>
    <dbReference type="NCBI Taxonomy" id="278137"/>
    <lineage>
        <taxon>Bacteria</taxon>
        <taxon>Bacillati</taxon>
        <taxon>Actinomycetota</taxon>
        <taxon>Actinomycetes</taxon>
        <taxon>Mycobacteriales</taxon>
        <taxon>Mycobacteriaceae</taxon>
        <taxon>Mycolicibacterium</taxon>
    </lineage>
</organism>
<dbReference type="EMBL" id="CP002385">
    <property type="protein sequence ID" value="ADU00728.1"/>
    <property type="molecule type" value="Genomic_DNA"/>
</dbReference>
<dbReference type="GO" id="GO:0008168">
    <property type="term" value="F:methyltransferase activity"/>
    <property type="evidence" value="ECO:0007669"/>
    <property type="project" value="UniProtKB-KW"/>
</dbReference>
<dbReference type="GO" id="GO:0032259">
    <property type="term" value="P:methylation"/>
    <property type="evidence" value="ECO:0007669"/>
    <property type="project" value="UniProtKB-KW"/>
</dbReference>
<dbReference type="HOGENOM" id="CLU_920774_0_0_11"/>